<proteinExistence type="predicted"/>
<evidence type="ECO:0000313" key="3">
    <source>
        <dbReference type="Proteomes" id="UP001396334"/>
    </source>
</evidence>
<dbReference type="Proteomes" id="UP001396334">
    <property type="component" value="Unassembled WGS sequence"/>
</dbReference>
<feature type="compositionally biased region" description="Basic residues" evidence="1">
    <location>
        <begin position="88"/>
        <end position="98"/>
    </location>
</feature>
<reference evidence="2 3" key="1">
    <citation type="journal article" date="2024" name="G3 (Bethesda)">
        <title>Genome assembly of Hibiscus sabdariffa L. provides insights into metabolisms of medicinal natural products.</title>
        <authorList>
            <person name="Kim T."/>
        </authorList>
    </citation>
    <scope>NUCLEOTIDE SEQUENCE [LARGE SCALE GENOMIC DNA]</scope>
    <source>
        <strain evidence="2">TK-2024</strain>
        <tissue evidence="2">Old leaves</tissue>
    </source>
</reference>
<organism evidence="2 3">
    <name type="scientific">Hibiscus sabdariffa</name>
    <name type="common">roselle</name>
    <dbReference type="NCBI Taxonomy" id="183260"/>
    <lineage>
        <taxon>Eukaryota</taxon>
        <taxon>Viridiplantae</taxon>
        <taxon>Streptophyta</taxon>
        <taxon>Embryophyta</taxon>
        <taxon>Tracheophyta</taxon>
        <taxon>Spermatophyta</taxon>
        <taxon>Magnoliopsida</taxon>
        <taxon>eudicotyledons</taxon>
        <taxon>Gunneridae</taxon>
        <taxon>Pentapetalae</taxon>
        <taxon>rosids</taxon>
        <taxon>malvids</taxon>
        <taxon>Malvales</taxon>
        <taxon>Malvaceae</taxon>
        <taxon>Malvoideae</taxon>
        <taxon>Hibiscus</taxon>
    </lineage>
</organism>
<keyword evidence="3" id="KW-1185">Reference proteome</keyword>
<name>A0ABR2AAJ5_9ROSI</name>
<accession>A0ABR2AAJ5</accession>
<protein>
    <submittedName>
        <fullName evidence="2">Uncharacterized protein</fullName>
    </submittedName>
</protein>
<feature type="region of interest" description="Disordered" evidence="1">
    <location>
        <begin position="79"/>
        <end position="98"/>
    </location>
</feature>
<gene>
    <name evidence="2" type="ORF">V6N11_013123</name>
</gene>
<evidence type="ECO:0000256" key="1">
    <source>
        <dbReference type="SAM" id="MobiDB-lite"/>
    </source>
</evidence>
<evidence type="ECO:0000313" key="2">
    <source>
        <dbReference type="EMBL" id="KAK8489836.1"/>
    </source>
</evidence>
<sequence length="217" mass="24732">MPTLSSPFRKLHSKGFDPFPIKLPSKGLTSEWAQTYERKVGTNTAESGGLAQAFTMNLHEVGRRFDIWFQWTTRKENDCAGDEALGPHNRRRQRRDQAKRHFIRQRTMPFSIKIHLLAQLTVPPGTLTGHMIDGINRASFDGLMVGCPCSNKSTKRCRCIGSEVETNRACLPEAAMESPRMVKTNRNNKSTKAKNRAKIKSRSFHWRGFRLDGGRFK</sequence>
<dbReference type="EMBL" id="JBBPBN010000300">
    <property type="protein sequence ID" value="KAK8489836.1"/>
    <property type="molecule type" value="Genomic_DNA"/>
</dbReference>
<comment type="caution">
    <text evidence="2">The sequence shown here is derived from an EMBL/GenBank/DDBJ whole genome shotgun (WGS) entry which is preliminary data.</text>
</comment>